<organism evidence="2">
    <name type="scientific">Arundo donax</name>
    <name type="common">Giant reed</name>
    <name type="synonym">Donax arundinaceus</name>
    <dbReference type="NCBI Taxonomy" id="35708"/>
    <lineage>
        <taxon>Eukaryota</taxon>
        <taxon>Viridiplantae</taxon>
        <taxon>Streptophyta</taxon>
        <taxon>Embryophyta</taxon>
        <taxon>Tracheophyta</taxon>
        <taxon>Spermatophyta</taxon>
        <taxon>Magnoliopsida</taxon>
        <taxon>Liliopsida</taxon>
        <taxon>Poales</taxon>
        <taxon>Poaceae</taxon>
        <taxon>PACMAD clade</taxon>
        <taxon>Arundinoideae</taxon>
        <taxon>Arundineae</taxon>
        <taxon>Arundo</taxon>
    </lineage>
</organism>
<reference evidence="2" key="2">
    <citation type="journal article" date="2015" name="Data Brief">
        <title>Shoot transcriptome of the giant reed, Arundo donax.</title>
        <authorList>
            <person name="Barrero R.A."/>
            <person name="Guerrero F.D."/>
            <person name="Moolhuijzen P."/>
            <person name="Goolsby J.A."/>
            <person name="Tidwell J."/>
            <person name="Bellgard S.E."/>
            <person name="Bellgard M.I."/>
        </authorList>
    </citation>
    <scope>NUCLEOTIDE SEQUENCE</scope>
    <source>
        <tissue evidence="2">Shoot tissue taken approximately 20 cm above the soil surface</tissue>
    </source>
</reference>
<protein>
    <submittedName>
        <fullName evidence="2">Uncharacterized protein</fullName>
    </submittedName>
</protein>
<dbReference type="AlphaFoldDB" id="A0A0A9HJN6"/>
<dbReference type="EMBL" id="GBRH01160501">
    <property type="protein sequence ID" value="JAE37395.1"/>
    <property type="molecule type" value="Transcribed_RNA"/>
</dbReference>
<keyword evidence="1" id="KW-0812">Transmembrane</keyword>
<keyword evidence="1" id="KW-1133">Transmembrane helix</keyword>
<keyword evidence="1" id="KW-0472">Membrane</keyword>
<accession>A0A0A9HJN6</accession>
<evidence type="ECO:0000313" key="2">
    <source>
        <dbReference type="EMBL" id="JAE37395.1"/>
    </source>
</evidence>
<sequence length="67" mass="7707">MMPINILHRKPSLSRMCNVIVGFIFPACIFSSICGNSFFKHALTREKILLDSLELHFLPLTKHTLQH</sequence>
<name>A0A0A9HJN6_ARUDO</name>
<evidence type="ECO:0000256" key="1">
    <source>
        <dbReference type="SAM" id="Phobius"/>
    </source>
</evidence>
<reference evidence="2" key="1">
    <citation type="submission" date="2014-09" db="EMBL/GenBank/DDBJ databases">
        <authorList>
            <person name="Magalhaes I.L.F."/>
            <person name="Oliveira U."/>
            <person name="Santos F.R."/>
            <person name="Vidigal T.H.D.A."/>
            <person name="Brescovit A.D."/>
            <person name="Santos A.J."/>
        </authorList>
    </citation>
    <scope>NUCLEOTIDE SEQUENCE</scope>
    <source>
        <tissue evidence="2">Shoot tissue taken approximately 20 cm above the soil surface</tissue>
    </source>
</reference>
<feature type="transmembrane region" description="Helical" evidence="1">
    <location>
        <begin position="20"/>
        <end position="39"/>
    </location>
</feature>
<proteinExistence type="predicted"/>